<dbReference type="EMBL" id="JAQQAF010000005">
    <property type="protein sequence ID" value="KAJ8484430.1"/>
    <property type="molecule type" value="Genomic_DNA"/>
</dbReference>
<organism evidence="2 3">
    <name type="scientific">Ensete ventricosum</name>
    <name type="common">Abyssinian banana</name>
    <name type="synonym">Musa ensete</name>
    <dbReference type="NCBI Taxonomy" id="4639"/>
    <lineage>
        <taxon>Eukaryota</taxon>
        <taxon>Viridiplantae</taxon>
        <taxon>Streptophyta</taxon>
        <taxon>Embryophyta</taxon>
        <taxon>Tracheophyta</taxon>
        <taxon>Spermatophyta</taxon>
        <taxon>Magnoliopsida</taxon>
        <taxon>Liliopsida</taxon>
        <taxon>Zingiberales</taxon>
        <taxon>Musaceae</taxon>
        <taxon>Ensete</taxon>
    </lineage>
</organism>
<gene>
    <name evidence="2" type="ORF">OPV22_016915</name>
</gene>
<name>A0AAV8QSN8_ENSVE</name>
<evidence type="ECO:0000256" key="1">
    <source>
        <dbReference type="SAM" id="MobiDB-lite"/>
    </source>
</evidence>
<comment type="caution">
    <text evidence="2">The sequence shown here is derived from an EMBL/GenBank/DDBJ whole genome shotgun (WGS) entry which is preliminary data.</text>
</comment>
<protein>
    <submittedName>
        <fullName evidence="2">Uncharacterized protein</fullName>
    </submittedName>
</protein>
<proteinExistence type="predicted"/>
<keyword evidence="3" id="KW-1185">Reference proteome</keyword>
<accession>A0AAV8QSN8</accession>
<dbReference type="AlphaFoldDB" id="A0AAV8QSN8"/>
<evidence type="ECO:0000313" key="3">
    <source>
        <dbReference type="Proteomes" id="UP001222027"/>
    </source>
</evidence>
<reference evidence="2 3" key="1">
    <citation type="submission" date="2022-12" db="EMBL/GenBank/DDBJ databases">
        <title>Chromosome-scale assembly of the Ensete ventricosum genome.</title>
        <authorList>
            <person name="Dussert Y."/>
            <person name="Stocks J."/>
            <person name="Wendawek A."/>
            <person name="Woldeyes F."/>
            <person name="Nichols R.A."/>
            <person name="Borrell J.S."/>
        </authorList>
    </citation>
    <scope>NUCLEOTIDE SEQUENCE [LARGE SCALE GENOMIC DNA]</scope>
    <source>
        <strain evidence="3">cv. Maze</strain>
        <tissue evidence="2">Seeds</tissue>
    </source>
</reference>
<dbReference type="Proteomes" id="UP001222027">
    <property type="component" value="Unassembled WGS sequence"/>
</dbReference>
<sequence length="98" mass="10568">MGRRCKKLQLTPDGMANRSDGTDRLYQPTQHPETETFSLAGPVAGGLKTSLTTIRRIADSDLNICILSKGTIDEEVRVPMKVKMHASIPGPSSMASSP</sequence>
<feature type="region of interest" description="Disordered" evidence="1">
    <location>
        <begin position="1"/>
        <end position="30"/>
    </location>
</feature>
<evidence type="ECO:0000313" key="2">
    <source>
        <dbReference type="EMBL" id="KAJ8484430.1"/>
    </source>
</evidence>